<sequence length="83" mass="8857">MVQKPITDSNKHKPRILNGVRFHITHVILQAASVLALLLGPSSGPLQAAFKSAPGRFVAHPSHIVIYAAGDSLACRLPATRII</sequence>
<name>A0A2S4RX82_CITAM</name>
<evidence type="ECO:0000313" key="2">
    <source>
        <dbReference type="Proteomes" id="UP000237003"/>
    </source>
</evidence>
<gene>
    <name evidence="1" type="ORF">C3430_12890</name>
</gene>
<dbReference type="Proteomes" id="UP000237003">
    <property type="component" value="Unassembled WGS sequence"/>
</dbReference>
<accession>A0A2S4RX82</accession>
<evidence type="ECO:0000313" key="1">
    <source>
        <dbReference type="EMBL" id="POU65092.1"/>
    </source>
</evidence>
<reference evidence="1 2" key="1">
    <citation type="submission" date="2018-01" db="EMBL/GenBank/DDBJ databases">
        <title>Complete genome sequences of 14 Citrobacter spp. isolated from plant in Canada.</title>
        <authorList>
            <person name="Bhandare S.G."/>
            <person name="Colavecchio A."/>
            <person name="Jeukens J."/>
            <person name="Emond-Rheault J.-G."/>
            <person name="Freschi L."/>
            <person name="Hamel J."/>
            <person name="Kukavica-Ibrulj I."/>
            <person name="Levesque R."/>
            <person name="Goodridge L."/>
        </authorList>
    </citation>
    <scope>NUCLEOTIDE SEQUENCE [LARGE SCALE GENOMIC DNA]</scope>
    <source>
        <strain evidence="1 2">S1285</strain>
    </source>
</reference>
<protein>
    <submittedName>
        <fullName evidence="1">Uncharacterized protein</fullName>
    </submittedName>
</protein>
<comment type="caution">
    <text evidence="1">The sequence shown here is derived from an EMBL/GenBank/DDBJ whole genome shotgun (WGS) entry which is preliminary data.</text>
</comment>
<dbReference type="EMBL" id="PQLX01000004">
    <property type="protein sequence ID" value="POU65092.1"/>
    <property type="molecule type" value="Genomic_DNA"/>
</dbReference>
<organism evidence="1 2">
    <name type="scientific">Citrobacter amalonaticus</name>
    <dbReference type="NCBI Taxonomy" id="35703"/>
    <lineage>
        <taxon>Bacteria</taxon>
        <taxon>Pseudomonadati</taxon>
        <taxon>Pseudomonadota</taxon>
        <taxon>Gammaproteobacteria</taxon>
        <taxon>Enterobacterales</taxon>
        <taxon>Enterobacteriaceae</taxon>
        <taxon>Citrobacter</taxon>
    </lineage>
</organism>
<proteinExistence type="predicted"/>
<dbReference type="AlphaFoldDB" id="A0A2S4RX82"/>